<feature type="transmembrane region" description="Helical" evidence="7">
    <location>
        <begin position="58"/>
        <end position="80"/>
    </location>
</feature>
<evidence type="ECO:0000256" key="2">
    <source>
        <dbReference type="ARBA" id="ARBA00007362"/>
    </source>
</evidence>
<evidence type="ECO:0000256" key="5">
    <source>
        <dbReference type="ARBA" id="ARBA00023136"/>
    </source>
</evidence>
<feature type="transmembrane region" description="Helical" evidence="7">
    <location>
        <begin position="241"/>
        <end position="260"/>
    </location>
</feature>
<dbReference type="AlphaFoldDB" id="A0A646KNR6"/>
<dbReference type="InterPro" id="IPR037185">
    <property type="entry name" value="EmrE-like"/>
</dbReference>
<dbReference type="InterPro" id="IPR000620">
    <property type="entry name" value="EamA_dom"/>
</dbReference>
<proteinExistence type="inferred from homology"/>
<keyword evidence="3 7" id="KW-0812">Transmembrane</keyword>
<evidence type="ECO:0000256" key="6">
    <source>
        <dbReference type="SAM" id="MobiDB-lite"/>
    </source>
</evidence>
<feature type="region of interest" description="Disordered" evidence="6">
    <location>
        <begin position="284"/>
        <end position="308"/>
    </location>
</feature>
<evidence type="ECO:0000256" key="1">
    <source>
        <dbReference type="ARBA" id="ARBA00004141"/>
    </source>
</evidence>
<feature type="transmembrane region" description="Helical" evidence="7">
    <location>
        <begin position="137"/>
        <end position="158"/>
    </location>
</feature>
<feature type="transmembrane region" description="Helical" evidence="7">
    <location>
        <begin position="86"/>
        <end position="108"/>
    </location>
</feature>
<feature type="transmembrane region" description="Helical" evidence="7">
    <location>
        <begin position="266"/>
        <end position="283"/>
    </location>
</feature>
<dbReference type="InterPro" id="IPR050638">
    <property type="entry name" value="AA-Vitamin_Transporters"/>
</dbReference>
<dbReference type="OrthoDB" id="9812521at2"/>
<evidence type="ECO:0000313" key="10">
    <source>
        <dbReference type="Proteomes" id="UP000419138"/>
    </source>
</evidence>
<dbReference type="EMBL" id="VCLA01000156">
    <property type="protein sequence ID" value="MQT02616.1"/>
    <property type="molecule type" value="Genomic_DNA"/>
</dbReference>
<feature type="transmembrane region" description="Helical" evidence="7">
    <location>
        <begin position="32"/>
        <end position="51"/>
    </location>
</feature>
<dbReference type="GO" id="GO:0016020">
    <property type="term" value="C:membrane"/>
    <property type="evidence" value="ECO:0007669"/>
    <property type="project" value="UniProtKB-SubCell"/>
</dbReference>
<dbReference type="Proteomes" id="UP000419138">
    <property type="component" value="Unassembled WGS sequence"/>
</dbReference>
<protein>
    <submittedName>
        <fullName evidence="9">EamA family transporter</fullName>
    </submittedName>
</protein>
<keyword evidence="4 7" id="KW-1133">Transmembrane helix</keyword>
<accession>A0A646KNR6</accession>
<feature type="transmembrane region" description="Helical" evidence="7">
    <location>
        <begin position="115"/>
        <end position="131"/>
    </location>
</feature>
<keyword evidence="10" id="KW-1185">Reference proteome</keyword>
<organism evidence="9 10">
    <name type="scientific">Streptomyces jumonjinensis</name>
    <dbReference type="NCBI Taxonomy" id="1945"/>
    <lineage>
        <taxon>Bacteria</taxon>
        <taxon>Bacillati</taxon>
        <taxon>Actinomycetota</taxon>
        <taxon>Actinomycetes</taxon>
        <taxon>Kitasatosporales</taxon>
        <taxon>Streptomycetaceae</taxon>
        <taxon>Streptomyces</taxon>
    </lineage>
</organism>
<dbReference type="PANTHER" id="PTHR32322">
    <property type="entry name" value="INNER MEMBRANE TRANSPORTER"/>
    <property type="match status" value="1"/>
</dbReference>
<feature type="domain" description="EamA" evidence="8">
    <location>
        <begin position="142"/>
        <end position="281"/>
    </location>
</feature>
<comment type="similarity">
    <text evidence="2">Belongs to the EamA transporter family.</text>
</comment>
<dbReference type="Pfam" id="PF00892">
    <property type="entry name" value="EamA"/>
    <property type="match status" value="2"/>
</dbReference>
<feature type="transmembrane region" description="Helical" evidence="7">
    <location>
        <begin position="170"/>
        <end position="189"/>
    </location>
</feature>
<dbReference type="PANTHER" id="PTHR32322:SF9">
    <property type="entry name" value="AMINO-ACID METABOLITE EFFLUX PUMP-RELATED"/>
    <property type="match status" value="1"/>
</dbReference>
<sequence length="308" mass="32447">MTGRDRLLAALVAVLWGLNFLAVRIGLDHYPPVFLSAMRFLVVALPVLLFVPRPKAPLRWLVVYGMGFGVMQFGLLFIAIDTGMPSGQASVVVQAAAPFTMLLGLLLGERISRRQLAGIGIAVLGMTAIAVERARDAALLPLVLTLLAAFGWALGNIAGRQARPDNPLRFALWMTVLPPIPLLALSAVLEGPTTGWRALGESFSVDGLPGLTALLYTALAGSVVGAGIWSTLLKRYEAGTVAPFSMLVPVVAVAAAWLALDEELTAWSAGAGLAVVAGVLVGTRAEPDQPDKPDPGKSTERVQNTQRS</sequence>
<gene>
    <name evidence="9" type="ORF">FF041_21165</name>
</gene>
<evidence type="ECO:0000313" key="9">
    <source>
        <dbReference type="EMBL" id="MQT02616.1"/>
    </source>
</evidence>
<keyword evidence="5 7" id="KW-0472">Membrane</keyword>
<evidence type="ECO:0000256" key="3">
    <source>
        <dbReference type="ARBA" id="ARBA00022692"/>
    </source>
</evidence>
<feature type="transmembrane region" description="Helical" evidence="7">
    <location>
        <begin position="209"/>
        <end position="229"/>
    </location>
</feature>
<reference evidence="9 10" key="1">
    <citation type="submission" date="2019-05" db="EMBL/GenBank/DDBJ databases">
        <title>Comparative genomics and metabolomics analyses of clavulanic acid producing Streptomyces species provides insight into specialized metabolism and evolution of beta-lactam biosynthetic gene clusters.</title>
        <authorList>
            <person name="Moore M.A."/>
            <person name="Cruz-Morales P."/>
            <person name="Barona Gomez F."/>
            <person name="Kapil T."/>
        </authorList>
    </citation>
    <scope>NUCLEOTIDE SEQUENCE [LARGE SCALE GENOMIC DNA]</scope>
    <source>
        <strain evidence="9 10">NRRL 5741</strain>
    </source>
</reference>
<evidence type="ECO:0000259" key="8">
    <source>
        <dbReference type="Pfam" id="PF00892"/>
    </source>
</evidence>
<dbReference type="SUPFAM" id="SSF103481">
    <property type="entry name" value="Multidrug resistance efflux transporter EmrE"/>
    <property type="match status" value="2"/>
</dbReference>
<comment type="subcellular location">
    <subcellularLocation>
        <location evidence="1">Membrane</location>
        <topology evidence="1">Multi-pass membrane protein</topology>
    </subcellularLocation>
</comment>
<comment type="caution">
    <text evidence="9">The sequence shown here is derived from an EMBL/GenBank/DDBJ whole genome shotgun (WGS) entry which is preliminary data.</text>
</comment>
<evidence type="ECO:0000256" key="4">
    <source>
        <dbReference type="ARBA" id="ARBA00022989"/>
    </source>
</evidence>
<feature type="domain" description="EamA" evidence="8">
    <location>
        <begin position="7"/>
        <end position="129"/>
    </location>
</feature>
<evidence type="ECO:0000256" key="7">
    <source>
        <dbReference type="SAM" id="Phobius"/>
    </source>
</evidence>
<feature type="compositionally biased region" description="Basic and acidic residues" evidence="6">
    <location>
        <begin position="285"/>
        <end position="300"/>
    </location>
</feature>
<name>A0A646KNR6_STRJU</name>